<dbReference type="FunFam" id="3.10.20.370:FF:000001">
    <property type="entry name" value="Retrovirus-related Pol polyprotein from transposon 17.6-like protein"/>
    <property type="match status" value="1"/>
</dbReference>
<dbReference type="RefSeq" id="XP_018497298.2">
    <property type="nucleotide sequence ID" value="XM_018641782.2"/>
</dbReference>
<evidence type="ECO:0000313" key="11">
    <source>
        <dbReference type="RefSeq" id="XP_018497298.2"/>
    </source>
</evidence>
<dbReference type="Pfam" id="PF00665">
    <property type="entry name" value="rve"/>
    <property type="match status" value="1"/>
</dbReference>
<dbReference type="KEGG" id="goe:108865111"/>
<proteinExistence type="predicted"/>
<evidence type="ECO:0000259" key="9">
    <source>
        <dbReference type="PROSITE" id="PS50994"/>
    </source>
</evidence>
<dbReference type="GO" id="GO:0003964">
    <property type="term" value="F:RNA-directed DNA polymerase activity"/>
    <property type="evidence" value="ECO:0007669"/>
    <property type="project" value="UniProtKB-KW"/>
</dbReference>
<dbReference type="Pfam" id="PF17917">
    <property type="entry name" value="RT_RNaseH"/>
    <property type="match status" value="1"/>
</dbReference>
<keyword evidence="7" id="KW-0695">RNA-directed DNA polymerase</keyword>
<keyword evidence="6" id="KW-0378">Hydrolase</keyword>
<name>A0AAJ7L7Z4_9ACAR</name>
<protein>
    <recommendedName>
        <fullName evidence="1">RNA-directed DNA polymerase</fullName>
        <ecNumber evidence="1">2.7.7.49</ecNumber>
    </recommendedName>
</protein>
<dbReference type="GO" id="GO:0015074">
    <property type="term" value="P:DNA integration"/>
    <property type="evidence" value="ECO:0007669"/>
    <property type="project" value="InterPro"/>
</dbReference>
<dbReference type="GO" id="GO:0016787">
    <property type="term" value="F:hydrolase activity"/>
    <property type="evidence" value="ECO:0007669"/>
    <property type="project" value="UniProtKB-KW"/>
</dbReference>
<dbReference type="EC" id="2.7.7.49" evidence="1"/>
<dbReference type="InterPro" id="IPR041588">
    <property type="entry name" value="Integrase_H2C2"/>
</dbReference>
<keyword evidence="10" id="KW-1185">Reference proteome</keyword>
<dbReference type="InterPro" id="IPR001584">
    <property type="entry name" value="Integrase_cat-core"/>
</dbReference>
<dbReference type="PROSITE" id="PS50994">
    <property type="entry name" value="INTEGRASE"/>
    <property type="match status" value="1"/>
</dbReference>
<dbReference type="CDD" id="cd01647">
    <property type="entry name" value="RT_LTR"/>
    <property type="match status" value="1"/>
</dbReference>
<evidence type="ECO:0000259" key="8">
    <source>
        <dbReference type="PROSITE" id="PS50878"/>
    </source>
</evidence>
<evidence type="ECO:0000256" key="6">
    <source>
        <dbReference type="ARBA" id="ARBA00022801"/>
    </source>
</evidence>
<dbReference type="InterPro" id="IPR043502">
    <property type="entry name" value="DNA/RNA_pol_sf"/>
</dbReference>
<dbReference type="PANTHER" id="PTHR37984">
    <property type="entry name" value="PROTEIN CBG26694"/>
    <property type="match status" value="1"/>
</dbReference>
<dbReference type="Pfam" id="PF17921">
    <property type="entry name" value="Integrase_H2C2"/>
    <property type="match status" value="1"/>
</dbReference>
<dbReference type="SUPFAM" id="SSF50630">
    <property type="entry name" value="Acid proteases"/>
    <property type="match status" value="1"/>
</dbReference>
<dbReference type="Proteomes" id="UP000694867">
    <property type="component" value="Unplaced"/>
</dbReference>
<dbReference type="Pfam" id="PF00078">
    <property type="entry name" value="RVT_1"/>
    <property type="match status" value="1"/>
</dbReference>
<keyword evidence="4" id="KW-0540">Nuclease</keyword>
<evidence type="ECO:0000256" key="5">
    <source>
        <dbReference type="ARBA" id="ARBA00022759"/>
    </source>
</evidence>
<dbReference type="InterPro" id="IPR000477">
    <property type="entry name" value="RT_dom"/>
</dbReference>
<evidence type="ECO:0000256" key="1">
    <source>
        <dbReference type="ARBA" id="ARBA00012493"/>
    </source>
</evidence>
<dbReference type="InterPro" id="IPR012337">
    <property type="entry name" value="RNaseH-like_sf"/>
</dbReference>
<keyword evidence="3" id="KW-0548">Nucleotidyltransferase</keyword>
<feature type="domain" description="Integrase catalytic" evidence="9">
    <location>
        <begin position="823"/>
        <end position="959"/>
    </location>
</feature>
<dbReference type="FunFam" id="3.30.70.270:FF:000020">
    <property type="entry name" value="Transposon Tf2-6 polyprotein-like Protein"/>
    <property type="match status" value="1"/>
</dbReference>
<dbReference type="FunFam" id="1.10.340.70:FF:000001">
    <property type="entry name" value="Retrovirus-related Pol polyprotein from transposon gypsy-like Protein"/>
    <property type="match status" value="1"/>
</dbReference>
<keyword evidence="2" id="KW-0808">Transferase</keyword>
<dbReference type="InterPro" id="IPR050951">
    <property type="entry name" value="Retrovirus_Pol_polyprotein"/>
</dbReference>
<dbReference type="GO" id="GO:0004519">
    <property type="term" value="F:endonuclease activity"/>
    <property type="evidence" value="ECO:0007669"/>
    <property type="project" value="UniProtKB-KW"/>
</dbReference>
<evidence type="ECO:0000256" key="4">
    <source>
        <dbReference type="ARBA" id="ARBA00022722"/>
    </source>
</evidence>
<gene>
    <name evidence="11" type="primary">LOC108865111</name>
</gene>
<evidence type="ECO:0000256" key="7">
    <source>
        <dbReference type="ARBA" id="ARBA00022918"/>
    </source>
</evidence>
<dbReference type="Gene3D" id="1.10.340.70">
    <property type="match status" value="1"/>
</dbReference>
<dbReference type="GO" id="GO:0003676">
    <property type="term" value="F:nucleic acid binding"/>
    <property type="evidence" value="ECO:0007669"/>
    <property type="project" value="InterPro"/>
</dbReference>
<dbReference type="PROSITE" id="PS50878">
    <property type="entry name" value="RT_POL"/>
    <property type="match status" value="1"/>
</dbReference>
<organism evidence="10 11">
    <name type="scientific">Galendromus occidentalis</name>
    <name type="common">western predatory mite</name>
    <dbReference type="NCBI Taxonomy" id="34638"/>
    <lineage>
        <taxon>Eukaryota</taxon>
        <taxon>Metazoa</taxon>
        <taxon>Ecdysozoa</taxon>
        <taxon>Arthropoda</taxon>
        <taxon>Chelicerata</taxon>
        <taxon>Arachnida</taxon>
        <taxon>Acari</taxon>
        <taxon>Parasitiformes</taxon>
        <taxon>Mesostigmata</taxon>
        <taxon>Gamasina</taxon>
        <taxon>Phytoseioidea</taxon>
        <taxon>Phytoseiidae</taxon>
        <taxon>Typhlodrominae</taxon>
        <taxon>Galendromus</taxon>
    </lineage>
</organism>
<accession>A0AAJ7L7Z4</accession>
<dbReference type="InterPro" id="IPR036397">
    <property type="entry name" value="RNaseH_sf"/>
</dbReference>
<feature type="domain" description="Reverse transcriptase" evidence="8">
    <location>
        <begin position="292"/>
        <end position="470"/>
    </location>
</feature>
<dbReference type="InterPro" id="IPR021109">
    <property type="entry name" value="Peptidase_aspartic_dom_sf"/>
</dbReference>
<dbReference type="Gene3D" id="3.30.70.270">
    <property type="match status" value="2"/>
</dbReference>
<dbReference type="SUPFAM" id="SSF53098">
    <property type="entry name" value="Ribonuclease H-like"/>
    <property type="match status" value="1"/>
</dbReference>
<sequence>MSLDDLRAVLKRHETRKSDAEIDANSGALAKEVGISEVKAVQKRSLSKLRSSTKSTQGSCWSCGGDHHRRTCEFRSSVCHTCRKKDHVAKVCRASKRAQTNSVLSSMISDRELAEGRTFVEVKVNDHLTSFRADSGGDISTISTGTWKSMGAPELQPYDTPCTQADGSRLRVEGHFQALLEHGGRQCKEHILVLKSGTNNLLCGRALKNLDLLSWKTDLVEPCVAEVASLSPYASLLQKEFPSLFEKGLGCCSKLEVKLYLHENVKPVHLPPRPIAMAFKEKVDEELDRLLNNGTIEAVEQSNWAAPIVVIKKPNGTLRVCADYSTGLNSALKDLNHPLPNMEEIMSRFSGNQVFSQLDLADAYLQLKLEKDSQQFTTISTHRGLFRYKRLVFGLKTAPAIFQKAIEQSLAGLEGTLVYLDDILVMAPDRKTHDQRLHAVPRRFLEWGFHLRLERCTFARSEVKYLGVIVSRRGIEADPKRISAIQAISDPTNKKEVRSLLGLVNYYGKFVPHLHTYKAPLEKLLPNEVTFEWTKEHSNCLSEIKKVLAGPLLLAHYDPRQTLVVAADASPSGIGGVLLQRYADGNEKAVFHMAKSLNKAQRNYSQVGKEALALVTAVERFKRLVWGRHFILQTDHQPLVALFRPTNMKGLSERTAARLQRWALRLVGFDFDIEYIRTDLFGHADALSRLVQEVRAGARDSALDEVVASIDVSCETSLQELVINALHSTDSRNLVASQTAKDPVLAKVLKRLKEGSVPATVKRRVLEQLHQAHPGIRRMKSLARLHFFWPGMTADIEKFVKACSRCLQTSSAPIKVPLNPWPSALKPWSRVHLDFGEPRKGRLFIVAVDSFSKFVDAQWMSSTTSAASIDYLRRLFRLLGPPETLVSDNGPQFTSAEFAKFCADSSIVHLRCAPSMPQSDGQAEKMVRTIKDAIDSDGESRMLPPTKCKVPVDYKKLNG</sequence>
<evidence type="ECO:0000313" key="10">
    <source>
        <dbReference type="Proteomes" id="UP000694867"/>
    </source>
</evidence>
<evidence type="ECO:0000256" key="2">
    <source>
        <dbReference type="ARBA" id="ARBA00022679"/>
    </source>
</evidence>
<dbReference type="InterPro" id="IPR041373">
    <property type="entry name" value="RT_RNaseH"/>
</dbReference>
<reference evidence="11" key="1">
    <citation type="submission" date="2025-08" db="UniProtKB">
        <authorList>
            <consortium name="RefSeq"/>
        </authorList>
    </citation>
    <scope>IDENTIFICATION</scope>
</reference>
<dbReference type="AlphaFoldDB" id="A0AAJ7L7Z4"/>
<dbReference type="Gene3D" id="3.30.420.10">
    <property type="entry name" value="Ribonuclease H-like superfamily/Ribonuclease H"/>
    <property type="match status" value="1"/>
</dbReference>
<dbReference type="PANTHER" id="PTHR37984:SF5">
    <property type="entry name" value="PROTEIN NYNRIN-LIKE"/>
    <property type="match status" value="1"/>
</dbReference>
<dbReference type="CDD" id="cd09274">
    <property type="entry name" value="RNase_HI_RT_Ty3"/>
    <property type="match status" value="1"/>
</dbReference>
<dbReference type="GeneID" id="108865111"/>
<keyword evidence="5" id="KW-0255">Endonuclease</keyword>
<dbReference type="InterPro" id="IPR043128">
    <property type="entry name" value="Rev_trsase/Diguanyl_cyclase"/>
</dbReference>
<dbReference type="GO" id="GO:0042575">
    <property type="term" value="C:DNA polymerase complex"/>
    <property type="evidence" value="ECO:0007669"/>
    <property type="project" value="UniProtKB-ARBA"/>
</dbReference>
<evidence type="ECO:0000256" key="3">
    <source>
        <dbReference type="ARBA" id="ARBA00022695"/>
    </source>
</evidence>
<dbReference type="SUPFAM" id="SSF56672">
    <property type="entry name" value="DNA/RNA polymerases"/>
    <property type="match status" value="1"/>
</dbReference>
<dbReference type="Gene3D" id="3.10.10.10">
    <property type="entry name" value="HIV Type 1 Reverse Transcriptase, subunit A, domain 1"/>
    <property type="match status" value="1"/>
</dbReference>